<evidence type="ECO:0000313" key="2">
    <source>
        <dbReference type="Proteomes" id="UP000789920"/>
    </source>
</evidence>
<feature type="non-terminal residue" evidence="1">
    <location>
        <position position="123"/>
    </location>
</feature>
<sequence>FFPKKHAFEYPILFIGVDLELLEKNGRGGFILGYNNRMAIFNINDNDYLGHVNEHDLTKDTSQKKRSIKEKLFWHIKKHNIPTENLCRVELVTMPRFCGYAFNPVSFYYCYDINNSLKVIVLE</sequence>
<evidence type="ECO:0000313" key="1">
    <source>
        <dbReference type="EMBL" id="CAG8811417.1"/>
    </source>
</evidence>
<keyword evidence="2" id="KW-1185">Reference proteome</keyword>
<accession>A0ACA9RUQ0</accession>
<dbReference type="Proteomes" id="UP000789920">
    <property type="component" value="Unassembled WGS sequence"/>
</dbReference>
<feature type="non-terminal residue" evidence="1">
    <location>
        <position position="1"/>
    </location>
</feature>
<dbReference type="EMBL" id="CAJVQC010072347">
    <property type="protein sequence ID" value="CAG8811417.1"/>
    <property type="molecule type" value="Genomic_DNA"/>
</dbReference>
<protein>
    <submittedName>
        <fullName evidence="1">25552_t:CDS:1</fullName>
    </submittedName>
</protein>
<proteinExistence type="predicted"/>
<reference evidence="1" key="1">
    <citation type="submission" date="2021-06" db="EMBL/GenBank/DDBJ databases">
        <authorList>
            <person name="Kallberg Y."/>
            <person name="Tangrot J."/>
            <person name="Rosling A."/>
        </authorList>
    </citation>
    <scope>NUCLEOTIDE SEQUENCE</scope>
    <source>
        <strain evidence="1">MA461A</strain>
    </source>
</reference>
<name>A0ACA9RUQ0_9GLOM</name>
<comment type="caution">
    <text evidence="1">The sequence shown here is derived from an EMBL/GenBank/DDBJ whole genome shotgun (WGS) entry which is preliminary data.</text>
</comment>
<gene>
    <name evidence="1" type="ORF">RPERSI_LOCUS23301</name>
</gene>
<organism evidence="1 2">
    <name type="scientific">Racocetra persica</name>
    <dbReference type="NCBI Taxonomy" id="160502"/>
    <lineage>
        <taxon>Eukaryota</taxon>
        <taxon>Fungi</taxon>
        <taxon>Fungi incertae sedis</taxon>
        <taxon>Mucoromycota</taxon>
        <taxon>Glomeromycotina</taxon>
        <taxon>Glomeromycetes</taxon>
        <taxon>Diversisporales</taxon>
        <taxon>Gigasporaceae</taxon>
        <taxon>Racocetra</taxon>
    </lineage>
</organism>